<evidence type="ECO:0000313" key="2">
    <source>
        <dbReference type="EMBL" id="TYT23876.1"/>
    </source>
</evidence>
<comment type="caution">
    <text evidence="2">The sequence shown here is derived from an EMBL/GenBank/DDBJ whole genome shotgun (WGS) entry which is preliminary data.</text>
</comment>
<dbReference type="InterPro" id="IPR000182">
    <property type="entry name" value="GNAT_dom"/>
</dbReference>
<dbReference type="PANTHER" id="PTHR43072:SF8">
    <property type="entry name" value="ACYLTRANSFERASE FABY-RELATED"/>
    <property type="match status" value="1"/>
</dbReference>
<reference evidence="2 3" key="1">
    <citation type="submission" date="2019-08" db="EMBL/GenBank/DDBJ databases">
        <title>Luteimonas viscosus sp. nov., isolated from soil of a sunflower field.</title>
        <authorList>
            <person name="Jianli Z."/>
            <person name="Ying Z."/>
        </authorList>
    </citation>
    <scope>NUCLEOTIDE SEQUENCE [LARGE SCALE GENOMIC DNA]</scope>
    <source>
        <strain evidence="2 3">XBU10</strain>
    </source>
</reference>
<keyword evidence="3" id="KW-1185">Reference proteome</keyword>
<name>A0A5D4XGV3_9GAMM</name>
<evidence type="ECO:0000259" key="1">
    <source>
        <dbReference type="PROSITE" id="PS51186"/>
    </source>
</evidence>
<sequence>MAVPARPPHRRLRRPAQTLSGLTPLPPLIRAATEADIPAIAAIYADEVRERVNTYEYDVPDAAEMHRRMRAIVGDGFPYLVAELDGRVAGYAYAGSFRARLGYRFTVENSVYVAADAQGHGIGAALLAALIEACEARGYRQMIAVIGEPTNTASIRLHERFGFVHTGTMPGIAWKHGRWLDTVFMQRPLGPGASTAAAEDPGTGT</sequence>
<dbReference type="Proteomes" id="UP000324973">
    <property type="component" value="Unassembled WGS sequence"/>
</dbReference>
<dbReference type="Pfam" id="PF13420">
    <property type="entry name" value="Acetyltransf_4"/>
    <property type="match status" value="1"/>
</dbReference>
<dbReference type="OrthoDB" id="5459937at2"/>
<dbReference type="InterPro" id="IPR016181">
    <property type="entry name" value="Acyl_CoA_acyltransferase"/>
</dbReference>
<organism evidence="2 3">
    <name type="scientific">Luteimonas viscosa</name>
    <dbReference type="NCBI Taxonomy" id="1132694"/>
    <lineage>
        <taxon>Bacteria</taxon>
        <taxon>Pseudomonadati</taxon>
        <taxon>Pseudomonadota</taxon>
        <taxon>Gammaproteobacteria</taxon>
        <taxon>Lysobacterales</taxon>
        <taxon>Lysobacteraceae</taxon>
        <taxon>Luteimonas</taxon>
    </lineage>
</organism>
<dbReference type="EMBL" id="VTFT01000002">
    <property type="protein sequence ID" value="TYT23876.1"/>
    <property type="molecule type" value="Genomic_DNA"/>
</dbReference>
<dbReference type="AlphaFoldDB" id="A0A5D4XGV3"/>
<keyword evidence="2" id="KW-0808">Transferase</keyword>
<dbReference type="CDD" id="cd04301">
    <property type="entry name" value="NAT_SF"/>
    <property type="match status" value="1"/>
</dbReference>
<accession>A0A5D4XGV3</accession>
<dbReference type="PROSITE" id="PS51186">
    <property type="entry name" value="GNAT"/>
    <property type="match status" value="1"/>
</dbReference>
<dbReference type="GO" id="GO:0016747">
    <property type="term" value="F:acyltransferase activity, transferring groups other than amino-acyl groups"/>
    <property type="evidence" value="ECO:0007669"/>
    <property type="project" value="InterPro"/>
</dbReference>
<evidence type="ECO:0000313" key="3">
    <source>
        <dbReference type="Proteomes" id="UP000324973"/>
    </source>
</evidence>
<dbReference type="SUPFAM" id="SSF55729">
    <property type="entry name" value="Acyl-CoA N-acyltransferases (Nat)"/>
    <property type="match status" value="1"/>
</dbReference>
<dbReference type="Gene3D" id="3.40.630.30">
    <property type="match status" value="1"/>
</dbReference>
<gene>
    <name evidence="2" type="ORF">FZO89_16815</name>
</gene>
<dbReference type="PANTHER" id="PTHR43072">
    <property type="entry name" value="N-ACETYLTRANSFERASE"/>
    <property type="match status" value="1"/>
</dbReference>
<feature type="domain" description="N-acetyltransferase" evidence="1">
    <location>
        <begin position="27"/>
        <end position="190"/>
    </location>
</feature>
<proteinExistence type="predicted"/>
<protein>
    <submittedName>
        <fullName evidence="2">N-acetyltransferase family protein</fullName>
    </submittedName>
</protein>